<dbReference type="GO" id="GO:0005886">
    <property type="term" value="C:plasma membrane"/>
    <property type="evidence" value="ECO:0007669"/>
    <property type="project" value="UniProtKB-SubCell"/>
</dbReference>
<proteinExistence type="inferred from homology"/>
<name>B7IDT3_THEAB</name>
<keyword evidence="9" id="KW-1185">Reference proteome</keyword>
<evidence type="ECO:0000256" key="7">
    <source>
        <dbReference type="HAMAP-Rule" id="MF_01147"/>
    </source>
</evidence>
<evidence type="ECO:0000256" key="3">
    <source>
        <dbReference type="ARBA" id="ARBA00022679"/>
    </source>
</evidence>
<evidence type="ECO:0000256" key="5">
    <source>
        <dbReference type="ARBA" id="ARBA00022989"/>
    </source>
</evidence>
<feature type="transmembrane region" description="Helical" evidence="7">
    <location>
        <begin position="266"/>
        <end position="285"/>
    </location>
</feature>
<keyword evidence="6 7" id="KW-0472">Membrane</keyword>
<reference evidence="8 9" key="1">
    <citation type="journal article" date="2009" name="J. Bacteriol.">
        <title>The genome of Thermosipho africanus TCF52B: lateral genetic connections to the Firmicutes and Archaea.</title>
        <authorList>
            <person name="Nesboe C.L."/>
            <person name="Bapteste E."/>
            <person name="Curtis B."/>
            <person name="Dahle H."/>
            <person name="Lopez P."/>
            <person name="Macleod D."/>
            <person name="Dlutek M."/>
            <person name="Bowman S."/>
            <person name="Zhaxybayeva O."/>
            <person name="Birkeland N.-K."/>
            <person name="Doolittle W.F."/>
        </authorList>
    </citation>
    <scope>NUCLEOTIDE SEQUENCE [LARGE SCALE GENOMIC DNA]</scope>
    <source>
        <strain evidence="8 9">TCF52B</strain>
    </source>
</reference>
<evidence type="ECO:0000313" key="8">
    <source>
        <dbReference type="EMBL" id="ACJ76160.1"/>
    </source>
</evidence>
<dbReference type="NCBIfam" id="TIGR00544">
    <property type="entry name" value="lgt"/>
    <property type="match status" value="1"/>
</dbReference>
<dbReference type="PANTHER" id="PTHR30589:SF0">
    <property type="entry name" value="PHOSPHATIDYLGLYCEROL--PROLIPOPROTEIN DIACYLGLYCERYL TRANSFERASE"/>
    <property type="match status" value="1"/>
</dbReference>
<evidence type="ECO:0000256" key="2">
    <source>
        <dbReference type="ARBA" id="ARBA00022475"/>
    </source>
</evidence>
<feature type="transmembrane region" description="Helical" evidence="7">
    <location>
        <begin position="203"/>
        <end position="223"/>
    </location>
</feature>
<dbReference type="KEGG" id="taf:THA_1724"/>
<protein>
    <recommendedName>
        <fullName evidence="7">Phosphatidylglycerol--prolipoprotein diacylglyceryl transferase</fullName>
        <ecNumber evidence="7">2.5.1.145</ecNumber>
    </recommendedName>
</protein>
<dbReference type="eggNOG" id="COG0682">
    <property type="taxonomic scope" value="Bacteria"/>
</dbReference>
<comment type="subcellular location">
    <subcellularLocation>
        <location evidence="7">Cell inner membrane</location>
        <topology evidence="7">Multi-pass membrane protein</topology>
    </subcellularLocation>
</comment>
<keyword evidence="3 7" id="KW-0808">Transferase</keyword>
<keyword evidence="4 7" id="KW-0812">Transmembrane</keyword>
<dbReference type="PANTHER" id="PTHR30589">
    <property type="entry name" value="PROLIPOPROTEIN DIACYLGLYCERYL TRANSFERASE"/>
    <property type="match status" value="1"/>
</dbReference>
<dbReference type="Pfam" id="PF01790">
    <property type="entry name" value="LGT"/>
    <property type="match status" value="1"/>
</dbReference>
<dbReference type="EMBL" id="CP001185">
    <property type="protein sequence ID" value="ACJ76160.1"/>
    <property type="molecule type" value="Genomic_DNA"/>
</dbReference>
<comment type="catalytic activity">
    <reaction evidence="7">
        <text>L-cysteinyl-[prolipoprotein] + a 1,2-diacyl-sn-glycero-3-phospho-(1'-sn-glycerol) = an S-1,2-diacyl-sn-glyceryl-L-cysteinyl-[prolipoprotein] + sn-glycerol 1-phosphate + H(+)</text>
        <dbReference type="Rhea" id="RHEA:56712"/>
        <dbReference type="Rhea" id="RHEA-COMP:14679"/>
        <dbReference type="Rhea" id="RHEA-COMP:14680"/>
        <dbReference type="ChEBI" id="CHEBI:15378"/>
        <dbReference type="ChEBI" id="CHEBI:29950"/>
        <dbReference type="ChEBI" id="CHEBI:57685"/>
        <dbReference type="ChEBI" id="CHEBI:64716"/>
        <dbReference type="ChEBI" id="CHEBI:140658"/>
        <dbReference type="EC" id="2.5.1.145"/>
    </reaction>
</comment>
<keyword evidence="5 7" id="KW-1133">Transmembrane helix</keyword>
<keyword evidence="7" id="KW-0997">Cell inner membrane</keyword>
<dbReference type="HOGENOM" id="CLU_013386_1_2_0"/>
<accession>B7IDT3</accession>
<dbReference type="UniPathway" id="UPA00664"/>
<dbReference type="PROSITE" id="PS01311">
    <property type="entry name" value="LGT"/>
    <property type="match status" value="1"/>
</dbReference>
<evidence type="ECO:0000256" key="1">
    <source>
        <dbReference type="ARBA" id="ARBA00007150"/>
    </source>
</evidence>
<comment type="similarity">
    <text evidence="1 7">Belongs to the Lgt family.</text>
</comment>
<dbReference type="InterPro" id="IPR001640">
    <property type="entry name" value="Lgt"/>
</dbReference>
<feature type="binding site" evidence="7">
    <location>
        <position position="167"/>
    </location>
    <ligand>
        <name>a 1,2-diacyl-sn-glycero-3-phospho-(1'-sn-glycerol)</name>
        <dbReference type="ChEBI" id="CHEBI:64716"/>
    </ligand>
</feature>
<keyword evidence="2 7" id="KW-1003">Cell membrane</keyword>
<evidence type="ECO:0000256" key="6">
    <source>
        <dbReference type="ARBA" id="ARBA00023136"/>
    </source>
</evidence>
<dbReference type="GO" id="GO:0008961">
    <property type="term" value="F:phosphatidylglycerol-prolipoprotein diacylglyceryl transferase activity"/>
    <property type="evidence" value="ECO:0007669"/>
    <property type="project" value="UniProtKB-UniRule"/>
</dbReference>
<feature type="transmembrane region" description="Helical" evidence="7">
    <location>
        <begin position="48"/>
        <end position="64"/>
    </location>
</feature>
<sequence length="293" mass="34557">MGKSLKLVLTLIFICLIIGMFFFLKGVFSGEIILKRYIFKFGFFELRWYSFLIVTGIIISYYLVRRRLKYFDINPDDLDEAVFWGILSSIVGARTYYVIFMWDEFYSKYPSEIIKIWHGGLAIHGAVIGAIVSTFLYTRLKKNCSFTFLQGTDLLTSVLPLGQAIGRWGNFFNYEAYGGPTNLPWKMFVPPENRMVGYENYSYFHPTFLYESIFDFLIFLFLYKYDLKWKKKNGETTALYFILYSANRFWIEGLRTDSLYWGKIRVAQLVSLILIILGIIMFILLRRKTEVKK</sequence>
<dbReference type="STRING" id="484019.THA_1724"/>
<dbReference type="Proteomes" id="UP000002453">
    <property type="component" value="Chromosome"/>
</dbReference>
<dbReference type="AlphaFoldDB" id="B7IDT3"/>
<comment type="function">
    <text evidence="7">Catalyzes the transfer of the diacylglyceryl group from phosphatidylglycerol to the sulfhydryl group of the N-terminal cysteine of a prolipoprotein, the first step in the formation of mature lipoproteins.</text>
</comment>
<evidence type="ECO:0000256" key="4">
    <source>
        <dbReference type="ARBA" id="ARBA00022692"/>
    </source>
</evidence>
<comment type="pathway">
    <text evidence="7">Protein modification; lipoprotein biosynthesis (diacylglyceryl transfer).</text>
</comment>
<evidence type="ECO:0000313" key="9">
    <source>
        <dbReference type="Proteomes" id="UP000002453"/>
    </source>
</evidence>
<feature type="transmembrane region" description="Helical" evidence="7">
    <location>
        <begin position="7"/>
        <end position="28"/>
    </location>
</feature>
<dbReference type="GO" id="GO:0042158">
    <property type="term" value="P:lipoprotein biosynthetic process"/>
    <property type="evidence" value="ECO:0007669"/>
    <property type="project" value="UniProtKB-UniRule"/>
</dbReference>
<organism evidence="8 9">
    <name type="scientific">Thermosipho africanus (strain TCF52B)</name>
    <dbReference type="NCBI Taxonomy" id="484019"/>
    <lineage>
        <taxon>Bacteria</taxon>
        <taxon>Thermotogati</taxon>
        <taxon>Thermotogota</taxon>
        <taxon>Thermotogae</taxon>
        <taxon>Thermotogales</taxon>
        <taxon>Fervidobacteriaceae</taxon>
        <taxon>Thermosipho</taxon>
    </lineage>
</organism>
<gene>
    <name evidence="7" type="primary">lgt</name>
    <name evidence="8" type="ordered locus">THA_1724</name>
</gene>
<feature type="transmembrane region" description="Helical" evidence="7">
    <location>
        <begin position="84"/>
        <end position="102"/>
    </location>
</feature>
<keyword evidence="8" id="KW-0449">Lipoprotein</keyword>
<dbReference type="EC" id="2.5.1.145" evidence="7"/>
<dbReference type="HAMAP" id="MF_01147">
    <property type="entry name" value="Lgt"/>
    <property type="match status" value="1"/>
</dbReference>
<dbReference type="OrthoDB" id="871140at2"/>
<feature type="transmembrane region" description="Helical" evidence="7">
    <location>
        <begin position="114"/>
        <end position="137"/>
    </location>
</feature>